<dbReference type="EMBL" id="CAJNIZ010045549">
    <property type="protein sequence ID" value="CAE7723385.1"/>
    <property type="molecule type" value="Genomic_DNA"/>
</dbReference>
<evidence type="ECO:0000313" key="1">
    <source>
        <dbReference type="EMBL" id="CAE7723385.1"/>
    </source>
</evidence>
<name>A0A812XBQ8_SYMPI</name>
<proteinExistence type="predicted"/>
<gene>
    <name evidence="1" type="primary">BGLU42</name>
    <name evidence="1" type="ORF">SPIL2461_LOCUS20651</name>
</gene>
<dbReference type="AlphaFoldDB" id="A0A812XBQ8"/>
<evidence type="ECO:0000313" key="2">
    <source>
        <dbReference type="Proteomes" id="UP000649617"/>
    </source>
</evidence>
<organism evidence="1 2">
    <name type="scientific">Symbiodinium pilosum</name>
    <name type="common">Dinoflagellate</name>
    <dbReference type="NCBI Taxonomy" id="2952"/>
    <lineage>
        <taxon>Eukaryota</taxon>
        <taxon>Sar</taxon>
        <taxon>Alveolata</taxon>
        <taxon>Dinophyceae</taxon>
        <taxon>Suessiales</taxon>
        <taxon>Symbiodiniaceae</taxon>
        <taxon>Symbiodinium</taxon>
    </lineage>
</organism>
<keyword evidence="2" id="KW-1185">Reference proteome</keyword>
<protein>
    <submittedName>
        <fullName evidence="1">BGLU42 protein</fullName>
    </submittedName>
</protein>
<sequence>MLEGSITGSEDLEHVFRENLIRAGQMVAILDSWQQPTYLSRVWTIYAPGFPSRLLFFFECKVPHKPRTLNPKP</sequence>
<accession>A0A812XBQ8</accession>
<comment type="caution">
    <text evidence="1">The sequence shown here is derived from an EMBL/GenBank/DDBJ whole genome shotgun (WGS) entry which is preliminary data.</text>
</comment>
<dbReference type="Proteomes" id="UP000649617">
    <property type="component" value="Unassembled WGS sequence"/>
</dbReference>
<reference evidence="1" key="1">
    <citation type="submission" date="2021-02" db="EMBL/GenBank/DDBJ databases">
        <authorList>
            <person name="Dougan E. K."/>
            <person name="Rhodes N."/>
            <person name="Thang M."/>
            <person name="Chan C."/>
        </authorList>
    </citation>
    <scope>NUCLEOTIDE SEQUENCE</scope>
</reference>